<dbReference type="EMBL" id="CP074405">
    <property type="protein sequence ID" value="QVI62104.1"/>
    <property type="molecule type" value="Genomic_DNA"/>
</dbReference>
<proteinExistence type="predicted"/>
<name>A0ABX8D3V2_9CELL</name>
<protein>
    <submittedName>
        <fullName evidence="1">Uncharacterized protein</fullName>
    </submittedName>
</protein>
<keyword evidence="2" id="KW-1185">Reference proteome</keyword>
<reference evidence="1 2" key="1">
    <citation type="submission" date="2021-05" db="EMBL/GenBank/DDBJ databases">
        <title>Novel species in genus Cellulomonas.</title>
        <authorList>
            <person name="Zhang G."/>
        </authorList>
    </citation>
    <scope>NUCLEOTIDE SEQUENCE [LARGE SCALE GENOMIC DNA]</scope>
    <source>
        <strain evidence="2">zg-ZUI222</strain>
    </source>
</reference>
<dbReference type="RefSeq" id="WP_207339672.1">
    <property type="nucleotide sequence ID" value="NZ_CP074405.1"/>
</dbReference>
<organism evidence="1 2">
    <name type="scientific">Cellulomonas wangleii</name>
    <dbReference type="NCBI Taxonomy" id="2816956"/>
    <lineage>
        <taxon>Bacteria</taxon>
        <taxon>Bacillati</taxon>
        <taxon>Actinomycetota</taxon>
        <taxon>Actinomycetes</taxon>
        <taxon>Micrococcales</taxon>
        <taxon>Cellulomonadaceae</taxon>
        <taxon>Cellulomonas</taxon>
    </lineage>
</organism>
<evidence type="ECO:0000313" key="1">
    <source>
        <dbReference type="EMBL" id="QVI62104.1"/>
    </source>
</evidence>
<accession>A0ABX8D3V2</accession>
<gene>
    <name evidence="1" type="ORF">KG103_17090</name>
</gene>
<sequence length="168" mass="18199">MNAPALDPRTVDFLRSVPVGVTTDGETLIVGDGEIEYRVTPEDDLLVVEWVLRAVPRETVRLATGSTVLDTFLIVSHANAWRGAHDFPLLDLWGQQESSPEGLTVVEEKSGWSVTLADAPLRLLAAEMRQAHATRLARALALPLETLLTAVQDPEGGGVYGRVPPPQD</sequence>
<evidence type="ECO:0000313" key="2">
    <source>
        <dbReference type="Proteomes" id="UP000677804"/>
    </source>
</evidence>
<dbReference type="Proteomes" id="UP000677804">
    <property type="component" value="Chromosome"/>
</dbReference>